<reference evidence="3" key="2">
    <citation type="submission" date="2020-10" db="UniProtKB">
        <authorList>
            <consortium name="WormBaseParasite"/>
        </authorList>
    </citation>
    <scope>IDENTIFICATION</scope>
</reference>
<feature type="signal peptide" evidence="1">
    <location>
        <begin position="1"/>
        <end position="24"/>
    </location>
</feature>
<protein>
    <submittedName>
        <fullName evidence="3">Leucine-rich repeat domain-containing protein</fullName>
    </submittedName>
</protein>
<dbReference type="WBParaSite" id="Pan_g11037.t1">
    <property type="protein sequence ID" value="Pan_g11037.t1"/>
    <property type="gene ID" value="Pan_g11037"/>
</dbReference>
<proteinExistence type="predicted"/>
<dbReference type="AlphaFoldDB" id="A0A7E4UP08"/>
<dbReference type="SUPFAM" id="SSF52058">
    <property type="entry name" value="L domain-like"/>
    <property type="match status" value="1"/>
</dbReference>
<dbReference type="InterPro" id="IPR032675">
    <property type="entry name" value="LRR_dom_sf"/>
</dbReference>
<feature type="chain" id="PRO_5028862422" evidence="1">
    <location>
        <begin position="25"/>
        <end position="249"/>
    </location>
</feature>
<keyword evidence="2" id="KW-1185">Reference proteome</keyword>
<dbReference type="Gene3D" id="3.80.10.10">
    <property type="entry name" value="Ribonuclease Inhibitor"/>
    <property type="match status" value="1"/>
</dbReference>
<sequence>MVTKCTIKSVFLLLVFILFDLTEAINPTPQTTAFRNALKGANLRCKVTQHNVQLIDVVCDLLSHELDKLFRMIQRNNIHELKVKKNRYGRKRINLYPLPPFYCEIIKLESFQIVEISDYAFVNVEGLTELYLEHLRLTQLPLFGYLPDLEVLSLSGNPLTHLTNHFDLQHLEPMLSSPRIFTGVELLERIDLYNTDVKITAYDMVDLPRLIKIAPPIAAPRGFVLDYGFRSKADQAFINDLRERAKRQY</sequence>
<dbReference type="PROSITE" id="PS51450">
    <property type="entry name" value="LRR"/>
    <property type="match status" value="1"/>
</dbReference>
<accession>A0A7E4UP08</accession>
<dbReference type="Pfam" id="PF13855">
    <property type="entry name" value="LRR_8"/>
    <property type="match status" value="1"/>
</dbReference>
<dbReference type="InterPro" id="IPR001611">
    <property type="entry name" value="Leu-rich_rpt"/>
</dbReference>
<dbReference type="Proteomes" id="UP000492821">
    <property type="component" value="Unassembled WGS sequence"/>
</dbReference>
<evidence type="ECO:0000313" key="3">
    <source>
        <dbReference type="WBParaSite" id="Pan_g11037.t1"/>
    </source>
</evidence>
<name>A0A7E4UP08_PANRE</name>
<reference evidence="2" key="1">
    <citation type="journal article" date="2013" name="Genetics">
        <title>The draft genome and transcriptome of Panagrellus redivivus are shaped by the harsh demands of a free-living lifestyle.</title>
        <authorList>
            <person name="Srinivasan J."/>
            <person name="Dillman A.R."/>
            <person name="Macchietto M.G."/>
            <person name="Heikkinen L."/>
            <person name="Lakso M."/>
            <person name="Fracchia K.M."/>
            <person name="Antoshechkin I."/>
            <person name="Mortazavi A."/>
            <person name="Wong G."/>
            <person name="Sternberg P.W."/>
        </authorList>
    </citation>
    <scope>NUCLEOTIDE SEQUENCE [LARGE SCALE GENOMIC DNA]</scope>
    <source>
        <strain evidence="2">MT8872</strain>
    </source>
</reference>
<organism evidence="2 3">
    <name type="scientific">Panagrellus redivivus</name>
    <name type="common">Microworm</name>
    <dbReference type="NCBI Taxonomy" id="6233"/>
    <lineage>
        <taxon>Eukaryota</taxon>
        <taxon>Metazoa</taxon>
        <taxon>Ecdysozoa</taxon>
        <taxon>Nematoda</taxon>
        <taxon>Chromadorea</taxon>
        <taxon>Rhabditida</taxon>
        <taxon>Tylenchina</taxon>
        <taxon>Panagrolaimomorpha</taxon>
        <taxon>Panagrolaimoidea</taxon>
        <taxon>Panagrolaimidae</taxon>
        <taxon>Panagrellus</taxon>
    </lineage>
</organism>
<keyword evidence="1" id="KW-0732">Signal</keyword>
<evidence type="ECO:0000313" key="2">
    <source>
        <dbReference type="Proteomes" id="UP000492821"/>
    </source>
</evidence>
<evidence type="ECO:0000256" key="1">
    <source>
        <dbReference type="SAM" id="SignalP"/>
    </source>
</evidence>